<comment type="caution">
    <text evidence="2">The sequence shown here is derived from an EMBL/GenBank/DDBJ whole genome shotgun (WGS) entry which is preliminary data.</text>
</comment>
<proteinExistence type="predicted"/>
<gene>
    <name evidence="2" type="ORF">DF017_12000</name>
</gene>
<sequence length="116" mass="12603">MTDQTMSKFKTIVTRTLIGLGTVVLIASLGATAVSYQMNRELAKRNQDQATKISQLDGSVKDLSKRVSTRDDELKGLRDELSALQPQVETLKNNMDAFATQAAACDTVRRSLKGGA</sequence>
<protein>
    <submittedName>
        <fullName evidence="2">Uncharacterized protein</fullName>
    </submittedName>
</protein>
<keyword evidence="1" id="KW-1133">Transmembrane helix</keyword>
<feature type="transmembrane region" description="Helical" evidence="1">
    <location>
        <begin position="12"/>
        <end position="36"/>
    </location>
</feature>
<dbReference type="Gene3D" id="1.20.5.340">
    <property type="match status" value="1"/>
</dbReference>
<evidence type="ECO:0000313" key="3">
    <source>
        <dbReference type="Proteomes" id="UP000281098"/>
    </source>
</evidence>
<accession>A0ABX9YRD6</accession>
<evidence type="ECO:0000256" key="1">
    <source>
        <dbReference type="SAM" id="Phobius"/>
    </source>
</evidence>
<dbReference type="Proteomes" id="UP000281098">
    <property type="component" value="Unassembled WGS sequence"/>
</dbReference>
<keyword evidence="1" id="KW-0812">Transmembrane</keyword>
<organism evidence="2 3">
    <name type="scientific">Burkholderia stagnalis</name>
    <dbReference type="NCBI Taxonomy" id="1503054"/>
    <lineage>
        <taxon>Bacteria</taxon>
        <taxon>Pseudomonadati</taxon>
        <taxon>Pseudomonadota</taxon>
        <taxon>Betaproteobacteria</taxon>
        <taxon>Burkholderiales</taxon>
        <taxon>Burkholderiaceae</taxon>
        <taxon>Burkholderia</taxon>
        <taxon>Burkholderia cepacia complex</taxon>
    </lineage>
</organism>
<reference evidence="2 3" key="1">
    <citation type="submission" date="2018-08" db="EMBL/GenBank/DDBJ databases">
        <title>Comparative analysis of Burkholderia isolates from Puerto Rico.</title>
        <authorList>
            <person name="Hall C."/>
            <person name="Sahl J."/>
            <person name="Wagner D."/>
        </authorList>
    </citation>
    <scope>NUCLEOTIDE SEQUENCE [LARGE SCALE GENOMIC DNA]</scope>
    <source>
        <strain evidence="2 3">Bp8966</strain>
    </source>
</reference>
<name>A0ABX9YRD6_9BURK</name>
<evidence type="ECO:0000313" key="2">
    <source>
        <dbReference type="EMBL" id="RQY93760.1"/>
    </source>
</evidence>
<dbReference type="EMBL" id="QTPM01000012">
    <property type="protein sequence ID" value="RQY93760.1"/>
    <property type="molecule type" value="Genomic_DNA"/>
</dbReference>
<keyword evidence="1" id="KW-0472">Membrane</keyword>
<keyword evidence="3" id="KW-1185">Reference proteome</keyword>